<dbReference type="RefSeq" id="WP_047214463.1">
    <property type="nucleotide sequence ID" value="NZ_CP011568.3"/>
</dbReference>
<dbReference type="InterPro" id="IPR002586">
    <property type="entry name" value="CobQ/CobB/MinD/ParA_Nub-bd_dom"/>
</dbReference>
<dbReference type="InterPro" id="IPR050625">
    <property type="entry name" value="ParA/MinD_ATPase"/>
</dbReference>
<dbReference type="AlphaFoldDB" id="A0A0G3ETF2"/>
<dbReference type="GO" id="GO:0016887">
    <property type="term" value="F:ATP hydrolysis activity"/>
    <property type="evidence" value="ECO:0007669"/>
    <property type="project" value="TreeGrafter"/>
</dbReference>
<keyword evidence="4" id="KW-1185">Reference proteome</keyword>
<dbReference type="InterPro" id="IPR001789">
    <property type="entry name" value="Sig_transdc_resp-reg_receiver"/>
</dbReference>
<organism evidence="3 4">
    <name type="scientific">Pandoraea thiooxydans</name>
    <dbReference type="NCBI Taxonomy" id="445709"/>
    <lineage>
        <taxon>Bacteria</taxon>
        <taxon>Pseudomonadati</taxon>
        <taxon>Pseudomonadota</taxon>
        <taxon>Betaproteobacteria</taxon>
        <taxon>Burkholderiales</taxon>
        <taxon>Burkholderiaceae</taxon>
        <taxon>Pandoraea</taxon>
    </lineage>
</organism>
<dbReference type="Pfam" id="PF01656">
    <property type="entry name" value="CbiA"/>
    <property type="match status" value="1"/>
</dbReference>
<dbReference type="InterPro" id="IPR011006">
    <property type="entry name" value="CheY-like_superfamily"/>
</dbReference>
<evidence type="ECO:0000259" key="2">
    <source>
        <dbReference type="PROSITE" id="PS50110"/>
    </source>
</evidence>
<dbReference type="PATRIC" id="fig|445709.3.peg.2279"/>
<dbReference type="SUPFAM" id="SSF52172">
    <property type="entry name" value="CheY-like"/>
    <property type="match status" value="1"/>
</dbReference>
<evidence type="ECO:0000313" key="3">
    <source>
        <dbReference type="EMBL" id="AKJ68612.1"/>
    </source>
</evidence>
<dbReference type="PANTHER" id="PTHR43384:SF13">
    <property type="entry name" value="SLR0110 PROTEIN"/>
    <property type="match status" value="1"/>
</dbReference>
<dbReference type="SUPFAM" id="SSF52540">
    <property type="entry name" value="P-loop containing nucleoside triphosphate hydrolases"/>
    <property type="match status" value="1"/>
</dbReference>
<proteinExistence type="predicted"/>
<dbReference type="PROSITE" id="PS50110">
    <property type="entry name" value="RESPONSE_REGULATORY"/>
    <property type="match status" value="1"/>
</dbReference>
<dbReference type="EMBL" id="CP011568">
    <property type="protein sequence ID" value="AKJ68612.1"/>
    <property type="molecule type" value="Genomic_DNA"/>
</dbReference>
<gene>
    <name evidence="3" type="ORF">ABW99_10715</name>
</gene>
<dbReference type="Gene3D" id="3.40.50.2300">
    <property type="match status" value="1"/>
</dbReference>
<dbReference type="Gene3D" id="3.40.50.300">
    <property type="entry name" value="P-loop containing nucleotide triphosphate hydrolases"/>
    <property type="match status" value="1"/>
</dbReference>
<evidence type="ECO:0000256" key="1">
    <source>
        <dbReference type="PROSITE-ProRule" id="PRU00169"/>
    </source>
</evidence>
<name>A0A0G3ETF2_9BURK</name>
<reference evidence="4" key="1">
    <citation type="submission" date="2015-06" db="EMBL/GenBank/DDBJ databases">
        <authorList>
            <person name="Lim Y.L."/>
            <person name="Ee R."/>
            <person name="Yong D."/>
            <person name="How K.Y."/>
            <person name="Yin W.F."/>
            <person name="Chan K.G."/>
        </authorList>
    </citation>
    <scope>NUCLEOTIDE SEQUENCE [LARGE SCALE GENOMIC DNA]</scope>
    <source>
        <strain evidence="4">DSM 25325</strain>
    </source>
</reference>
<protein>
    <submittedName>
        <fullName evidence="3">Pilus assembly protein</fullName>
    </submittedName>
</protein>
<dbReference type="GO" id="GO:0009898">
    <property type="term" value="C:cytoplasmic side of plasma membrane"/>
    <property type="evidence" value="ECO:0007669"/>
    <property type="project" value="TreeGrafter"/>
</dbReference>
<feature type="modified residue" description="4-aspartylphosphate" evidence="1">
    <location>
        <position position="56"/>
    </location>
</feature>
<dbReference type="PANTHER" id="PTHR43384">
    <property type="entry name" value="SEPTUM SITE-DETERMINING PROTEIN MIND HOMOLOG, CHLOROPLASTIC-RELATED"/>
    <property type="match status" value="1"/>
</dbReference>
<dbReference type="GO" id="GO:0005829">
    <property type="term" value="C:cytosol"/>
    <property type="evidence" value="ECO:0007669"/>
    <property type="project" value="TreeGrafter"/>
</dbReference>
<accession>A0A0G3ETF2</accession>
<evidence type="ECO:0000313" key="4">
    <source>
        <dbReference type="Proteomes" id="UP000036700"/>
    </source>
</evidence>
<dbReference type="OrthoDB" id="9768734at2"/>
<dbReference type="GO" id="GO:0051782">
    <property type="term" value="P:negative regulation of cell division"/>
    <property type="evidence" value="ECO:0007669"/>
    <property type="project" value="TreeGrafter"/>
</dbReference>
<dbReference type="GO" id="GO:0000160">
    <property type="term" value="P:phosphorelay signal transduction system"/>
    <property type="evidence" value="ECO:0007669"/>
    <property type="project" value="InterPro"/>
</dbReference>
<keyword evidence="1" id="KW-0597">Phosphoprotein</keyword>
<dbReference type="KEGG" id="ptx:ABW99_10715"/>
<dbReference type="InterPro" id="IPR027417">
    <property type="entry name" value="P-loop_NTPase"/>
</dbReference>
<dbReference type="GO" id="GO:0005524">
    <property type="term" value="F:ATP binding"/>
    <property type="evidence" value="ECO:0007669"/>
    <property type="project" value="TreeGrafter"/>
</dbReference>
<feature type="domain" description="Response regulatory" evidence="2">
    <location>
        <begin position="3"/>
        <end position="121"/>
    </location>
</feature>
<dbReference type="STRING" id="445709.ABW99_10715"/>
<sequence length="391" mass="42009">MIDILVISSDPQHVTEIEKTVVADDAHHRLRTTSTGLAAILNHPQALAQTDLLIFDGTSMTPEDLDSLGAIAALRSDMACMLIAPAPSADLLMRAMRAGVRDVQPWPIEPDGMRQAIRRVAQKVAGSRREGQVVSFVSCKGGSGTSFVAANVAYDASLAGRRTLLFDLNQQFGEAAFLVSEQTPPATLADICTQIERLDAAFFDACVLRVSKDFDVLAGAPDPAKAKEIKPEHVQRILNLVRHQYDLIVFDVGQSIGGVSIAALDQSSTIFAVLQLTLPYLRNGRRMLEIFRSLGYRNDKIRVVINRYDKKGPIGLTAWQEALGVPVAGLIPEDAVTVADSINQGIPVQRLAKASAVARSIEQLLGGASPQAAPRGSILGKFFGKPVLSKA</sequence>
<dbReference type="Proteomes" id="UP000036700">
    <property type="component" value="Chromosome"/>
</dbReference>